<sequence>MSETVTTQLRSEENPYDYILRDFNLKDLSEIVILKHLGGLVHTDVKGFYHLHPEQIEIDFAAFSQEEAAEPFPVVMVQQQNNSVKLSCRCATPKNKLCAHQAQVLYNILQRKALRIFFDANLRREKLIKIAVNYGLEKEENPDLLFNLTYHQDEVEIKPKMEALQPFNKEAQQNLADLLLPRTKPQVKARDKGDWSKMILVLGQHRYYNHLTIELFEAAITRTGKVKNPLKGIHPADLIFKTEDSDLLKFFSGITTFQQNYNTDQSEVEIEALKAIVKNPAKIPVYLQDAQQSSVIQPSSISAVDVQPLNVDLRLAVNQREDYYEITGRLIIEGKSYELDNLQLVHQYFVKLKNQLYLIGRLDFLRVIGFFKKQSNRLILHKSKYPEFQKAILIQLEGSIHVDYAYLKPATKSQMEEKGFDLENEQLIYLSESEDFILLTPVMRYGNLEIPVLSKKQIQAQDKLGNVFKLNRDEKAELQFVSNIIRSHPYFYEQIENDFLFEQNKYDSFYLHRKRFLEEAWFLDAFEIWRNKGIQVLGFNQLKNNKLSEFKPEINIEVISGLDWFETKVEVKFARQVVPLKHLHKSIRNKSRFVKLDDGTEGILPQEWVEKFAAYFNAGEITEEALLTPKIKFATVNELYEDALLDGEVKNELQLYKQKFEGANAIEEVEVPSALLATLRHYQKDGLNWLNFLDDFNFGSCLADDMGLGKTIQILAFILSQREKVKHNTNLVVVPASLIFNWKAEVEKFAPSIQVKTIYAGERSKTTEDFDQYEIILTSYGTLLSDIRFLKDYRFNYIFLDESQLIKNPESQRYKAVRMLQSRNKVAITGTPVENNTFDLYGQLSFACPGLFGSKQQFADLYSTPIDQFKDSRRADELQRKIRPFILRRTKEQVAKELPDKTEIILYCEMGEEQREVYEANKKEIQDFILGKQEDDLPKSSMHVLKSITTLRQICNSAALLAGGKSYLQVSSKIDVLLEQIESKAGKHKILVFSQFVTMLDLIKKELDKRRIGYAYLTGQTRNREEVVASFQQNRDIPVFLISLKAGGTGLNLTEADYVYLVDPWWNPAVENQAIDRAYRIGQHKNVMAVRLICPDTIEEKIMKLQATKKDLVSNLIQTEGSFFKNLTKKELLGLLD</sequence>
<evidence type="ECO:0000259" key="3">
    <source>
        <dbReference type="PROSITE" id="PS51194"/>
    </source>
</evidence>
<evidence type="ECO:0000313" key="4">
    <source>
        <dbReference type="EMBL" id="SDE37937.1"/>
    </source>
</evidence>
<dbReference type="GO" id="GO:0004386">
    <property type="term" value="F:helicase activity"/>
    <property type="evidence" value="ECO:0007669"/>
    <property type="project" value="UniProtKB-KW"/>
</dbReference>
<dbReference type="EMBL" id="FMZH01000019">
    <property type="protein sequence ID" value="SDE37937.1"/>
    <property type="molecule type" value="Genomic_DNA"/>
</dbReference>
<evidence type="ECO:0000256" key="1">
    <source>
        <dbReference type="ARBA" id="ARBA00022801"/>
    </source>
</evidence>
<dbReference type="Proteomes" id="UP000199455">
    <property type="component" value="Unassembled WGS sequence"/>
</dbReference>
<dbReference type="Pfam" id="PF00271">
    <property type="entry name" value="Helicase_C"/>
    <property type="match status" value="1"/>
</dbReference>
<accession>A0A1G7CF31</accession>
<keyword evidence="4" id="KW-0547">Nucleotide-binding</keyword>
<evidence type="ECO:0000259" key="2">
    <source>
        <dbReference type="PROSITE" id="PS51192"/>
    </source>
</evidence>
<dbReference type="InterPro" id="IPR001650">
    <property type="entry name" value="Helicase_C-like"/>
</dbReference>
<keyword evidence="1" id="KW-0378">Hydrolase</keyword>
<dbReference type="Gene3D" id="3.40.50.300">
    <property type="entry name" value="P-loop containing nucleotide triphosphate hydrolases"/>
    <property type="match status" value="1"/>
</dbReference>
<keyword evidence="4" id="KW-0347">Helicase</keyword>
<proteinExistence type="predicted"/>
<evidence type="ECO:0000313" key="5">
    <source>
        <dbReference type="Proteomes" id="UP000199455"/>
    </source>
</evidence>
<feature type="domain" description="Helicase ATP-binding" evidence="2">
    <location>
        <begin position="691"/>
        <end position="850"/>
    </location>
</feature>
<dbReference type="SUPFAM" id="SSF52540">
    <property type="entry name" value="P-loop containing nucleoside triphosphate hydrolases"/>
    <property type="match status" value="2"/>
</dbReference>
<dbReference type="GO" id="GO:0016787">
    <property type="term" value="F:hydrolase activity"/>
    <property type="evidence" value="ECO:0007669"/>
    <property type="project" value="UniProtKB-KW"/>
</dbReference>
<dbReference type="PANTHER" id="PTHR10799">
    <property type="entry name" value="SNF2/RAD54 HELICASE FAMILY"/>
    <property type="match status" value="1"/>
</dbReference>
<dbReference type="GO" id="GO:0005524">
    <property type="term" value="F:ATP binding"/>
    <property type="evidence" value="ECO:0007669"/>
    <property type="project" value="InterPro"/>
</dbReference>
<dbReference type="AlphaFoldDB" id="A0A1G7CF31"/>
<dbReference type="SMART" id="SM00487">
    <property type="entry name" value="DEXDc"/>
    <property type="match status" value="1"/>
</dbReference>
<reference evidence="5" key="1">
    <citation type="submission" date="2016-10" db="EMBL/GenBank/DDBJ databases">
        <authorList>
            <person name="Varghese N."/>
            <person name="Submissions S."/>
        </authorList>
    </citation>
    <scope>NUCLEOTIDE SEQUENCE [LARGE SCALE GENOMIC DNA]</scope>
    <source>
        <strain evidence="5">DSM 18609</strain>
    </source>
</reference>
<dbReference type="SMART" id="SM00490">
    <property type="entry name" value="HELICc"/>
    <property type="match status" value="1"/>
</dbReference>
<organism evidence="4 5">
    <name type="scientific">Pedobacter soli</name>
    <dbReference type="NCBI Taxonomy" id="390242"/>
    <lineage>
        <taxon>Bacteria</taxon>
        <taxon>Pseudomonadati</taxon>
        <taxon>Bacteroidota</taxon>
        <taxon>Sphingobacteriia</taxon>
        <taxon>Sphingobacteriales</taxon>
        <taxon>Sphingobacteriaceae</taxon>
        <taxon>Pedobacter</taxon>
    </lineage>
</organism>
<dbReference type="PROSITE" id="PS51192">
    <property type="entry name" value="HELICASE_ATP_BIND_1"/>
    <property type="match status" value="1"/>
</dbReference>
<gene>
    <name evidence="4" type="ORF">SAMN04488024_11924</name>
</gene>
<dbReference type="Gene3D" id="3.40.50.10810">
    <property type="entry name" value="Tandem AAA-ATPase domain"/>
    <property type="match status" value="1"/>
</dbReference>
<feature type="domain" description="Helicase C-terminal" evidence="3">
    <location>
        <begin position="973"/>
        <end position="1128"/>
    </location>
</feature>
<keyword evidence="4" id="KW-0067">ATP-binding</keyword>
<dbReference type="CDD" id="cd18793">
    <property type="entry name" value="SF2_C_SNF"/>
    <property type="match status" value="1"/>
</dbReference>
<dbReference type="InterPro" id="IPR049730">
    <property type="entry name" value="SNF2/RAD54-like_C"/>
</dbReference>
<dbReference type="InterPro" id="IPR038718">
    <property type="entry name" value="SNF2-like_sf"/>
</dbReference>
<dbReference type="InterPro" id="IPR000330">
    <property type="entry name" value="SNF2_N"/>
</dbReference>
<dbReference type="STRING" id="390242.SAMN04488024_11924"/>
<keyword evidence="5" id="KW-1185">Reference proteome</keyword>
<dbReference type="Pfam" id="PF00176">
    <property type="entry name" value="SNF2-rel_dom"/>
    <property type="match status" value="1"/>
</dbReference>
<protein>
    <submittedName>
        <fullName evidence="4">Helicase conserved C-terminal domain-containing protein</fullName>
    </submittedName>
</protein>
<dbReference type="InterPro" id="IPR027417">
    <property type="entry name" value="P-loop_NTPase"/>
</dbReference>
<dbReference type="RefSeq" id="WP_090773030.1">
    <property type="nucleotide sequence ID" value="NZ_FMZH01000019.1"/>
</dbReference>
<dbReference type="PROSITE" id="PS51194">
    <property type="entry name" value="HELICASE_CTER"/>
    <property type="match status" value="1"/>
</dbReference>
<name>A0A1G7CF31_9SPHI</name>
<dbReference type="InterPro" id="IPR014001">
    <property type="entry name" value="Helicase_ATP-bd"/>
</dbReference>